<evidence type="ECO:0000256" key="2">
    <source>
        <dbReference type="ARBA" id="ARBA00022475"/>
    </source>
</evidence>
<organism evidence="10 11">
    <name type="scientific">Thalassoglobus polymorphus</name>
    <dbReference type="NCBI Taxonomy" id="2527994"/>
    <lineage>
        <taxon>Bacteria</taxon>
        <taxon>Pseudomonadati</taxon>
        <taxon>Planctomycetota</taxon>
        <taxon>Planctomycetia</taxon>
        <taxon>Planctomycetales</taxon>
        <taxon>Planctomycetaceae</taxon>
        <taxon>Thalassoglobus</taxon>
    </lineage>
</organism>
<dbReference type="RefSeq" id="WP_145203688.1">
    <property type="nucleotide sequence ID" value="NZ_CP036267.1"/>
</dbReference>
<dbReference type="PANTHER" id="PTHR33908">
    <property type="entry name" value="MANNOSYLTRANSFERASE YKCB-RELATED"/>
    <property type="match status" value="1"/>
</dbReference>
<keyword evidence="2" id="KW-1003">Cell membrane</keyword>
<keyword evidence="3" id="KW-0328">Glycosyltransferase</keyword>
<dbReference type="Proteomes" id="UP000315724">
    <property type="component" value="Chromosome"/>
</dbReference>
<feature type="domain" description="Glycosyltransferase RgtA/B/C/D-like" evidence="9">
    <location>
        <begin position="70"/>
        <end position="227"/>
    </location>
</feature>
<keyword evidence="5 8" id="KW-0812">Transmembrane</keyword>
<dbReference type="KEGG" id="tpol:Mal48_42120"/>
<evidence type="ECO:0000256" key="3">
    <source>
        <dbReference type="ARBA" id="ARBA00022676"/>
    </source>
</evidence>
<name>A0A517QTH9_9PLAN</name>
<feature type="transmembrane region" description="Helical" evidence="8">
    <location>
        <begin position="337"/>
        <end position="356"/>
    </location>
</feature>
<dbReference type="GO" id="GO:0005886">
    <property type="term" value="C:plasma membrane"/>
    <property type="evidence" value="ECO:0007669"/>
    <property type="project" value="UniProtKB-SubCell"/>
</dbReference>
<feature type="transmembrane region" description="Helical" evidence="8">
    <location>
        <begin position="184"/>
        <end position="204"/>
    </location>
</feature>
<reference evidence="10 11" key="1">
    <citation type="submission" date="2019-02" db="EMBL/GenBank/DDBJ databases">
        <title>Deep-cultivation of Planctomycetes and their phenomic and genomic characterization uncovers novel biology.</title>
        <authorList>
            <person name="Wiegand S."/>
            <person name="Jogler M."/>
            <person name="Boedeker C."/>
            <person name="Pinto D."/>
            <person name="Vollmers J."/>
            <person name="Rivas-Marin E."/>
            <person name="Kohn T."/>
            <person name="Peeters S.H."/>
            <person name="Heuer A."/>
            <person name="Rast P."/>
            <person name="Oberbeckmann S."/>
            <person name="Bunk B."/>
            <person name="Jeske O."/>
            <person name="Meyerdierks A."/>
            <person name="Storesund J.E."/>
            <person name="Kallscheuer N."/>
            <person name="Luecker S."/>
            <person name="Lage O.M."/>
            <person name="Pohl T."/>
            <person name="Merkel B.J."/>
            <person name="Hornburger P."/>
            <person name="Mueller R.-W."/>
            <person name="Bruemmer F."/>
            <person name="Labrenz M."/>
            <person name="Spormann A.M."/>
            <person name="Op den Camp H."/>
            <person name="Overmann J."/>
            <person name="Amann R."/>
            <person name="Jetten M.S.M."/>
            <person name="Mascher T."/>
            <person name="Medema M.H."/>
            <person name="Devos D.P."/>
            <person name="Kaster A.-K."/>
            <person name="Ovreas L."/>
            <person name="Rohde M."/>
            <person name="Galperin M.Y."/>
            <person name="Jogler C."/>
        </authorList>
    </citation>
    <scope>NUCLEOTIDE SEQUENCE [LARGE SCALE GENOMIC DNA]</scope>
    <source>
        <strain evidence="10 11">Mal48</strain>
    </source>
</reference>
<keyword evidence="7 8" id="KW-0472">Membrane</keyword>
<gene>
    <name evidence="10" type="ORF">Mal48_42120</name>
</gene>
<dbReference type="InterPro" id="IPR050297">
    <property type="entry name" value="LipidA_mod_glycosyltrf_83"/>
</dbReference>
<comment type="subcellular location">
    <subcellularLocation>
        <location evidence="1">Cell membrane</location>
        <topology evidence="1">Multi-pass membrane protein</topology>
    </subcellularLocation>
</comment>
<dbReference type="Pfam" id="PF13231">
    <property type="entry name" value="PMT_2"/>
    <property type="match status" value="1"/>
</dbReference>
<evidence type="ECO:0000256" key="4">
    <source>
        <dbReference type="ARBA" id="ARBA00022679"/>
    </source>
</evidence>
<dbReference type="InterPro" id="IPR038731">
    <property type="entry name" value="RgtA/B/C-like"/>
</dbReference>
<keyword evidence="11" id="KW-1185">Reference proteome</keyword>
<evidence type="ECO:0000259" key="9">
    <source>
        <dbReference type="Pfam" id="PF13231"/>
    </source>
</evidence>
<protein>
    <recommendedName>
        <fullName evidence="9">Glycosyltransferase RgtA/B/C/D-like domain-containing protein</fullName>
    </recommendedName>
</protein>
<evidence type="ECO:0000256" key="5">
    <source>
        <dbReference type="ARBA" id="ARBA00022692"/>
    </source>
</evidence>
<sequence length="528" mass="59457">MKSLTHHDPDQFGHFRTRELPALLIILGIATLLRCHLLGAVSLWYDEACSLRISQFPTSEMLDAISRDAHPPLYYYALKGWTICFGNATQTVRLLSVLFGVSTTAASWWLVRELSTPKFNHPFQRRDGVAPLLAALLVAINPLHIELSQEARPYTMGTFFAVLAATFLVRANRKDSSHKIPVRPSTWIAFGVCTAALSMTHYYGLWSVGAMFLFAAGVATQRGAWRGLMASIAVIGISWAPWWQTFLFQHTRAVDQLWFPPLTTNSLLETVFQALAGGKHSGLIEILIPVLFFSWFAIGIFFLCSRETSDPLIGLCIISPLLTVILYCVLIRNILGVRYLIFAQTFVLIAIAILIGRINKRQFQIAVLVSVVAWNGYWCLELTKSRLDAAKFPGGMSAANYINEQVVDAAPCIASSPFVFTLLAPHVEAKKNFIVEYRREHRDDLLSGPSIQQKDFFRTDSILQTEKPSKIWAVDVVGLFGKSVRVKLPSDYQISSEARFPERYGYRIDYVIREYRLIEEQLPARSFP</sequence>
<accession>A0A517QTH9</accession>
<evidence type="ECO:0000256" key="1">
    <source>
        <dbReference type="ARBA" id="ARBA00004651"/>
    </source>
</evidence>
<keyword evidence="6 8" id="KW-1133">Transmembrane helix</keyword>
<evidence type="ECO:0000256" key="8">
    <source>
        <dbReference type="SAM" id="Phobius"/>
    </source>
</evidence>
<feature type="transmembrane region" description="Helical" evidence="8">
    <location>
        <begin position="20"/>
        <end position="45"/>
    </location>
</feature>
<proteinExistence type="predicted"/>
<dbReference type="GO" id="GO:0016763">
    <property type="term" value="F:pentosyltransferase activity"/>
    <property type="evidence" value="ECO:0007669"/>
    <property type="project" value="TreeGrafter"/>
</dbReference>
<dbReference type="AlphaFoldDB" id="A0A517QTH9"/>
<dbReference type="OrthoDB" id="5318634at2"/>
<evidence type="ECO:0000313" key="10">
    <source>
        <dbReference type="EMBL" id="QDT34939.1"/>
    </source>
</evidence>
<dbReference type="PANTHER" id="PTHR33908:SF11">
    <property type="entry name" value="MEMBRANE PROTEIN"/>
    <property type="match status" value="1"/>
</dbReference>
<feature type="transmembrane region" description="Helical" evidence="8">
    <location>
        <begin position="286"/>
        <end position="305"/>
    </location>
</feature>
<dbReference type="EMBL" id="CP036267">
    <property type="protein sequence ID" value="QDT34939.1"/>
    <property type="molecule type" value="Genomic_DNA"/>
</dbReference>
<evidence type="ECO:0000313" key="11">
    <source>
        <dbReference type="Proteomes" id="UP000315724"/>
    </source>
</evidence>
<keyword evidence="4" id="KW-0808">Transferase</keyword>
<evidence type="ECO:0000256" key="7">
    <source>
        <dbReference type="ARBA" id="ARBA00023136"/>
    </source>
</evidence>
<evidence type="ECO:0000256" key="6">
    <source>
        <dbReference type="ARBA" id="ARBA00022989"/>
    </source>
</evidence>
<feature type="transmembrane region" description="Helical" evidence="8">
    <location>
        <begin position="311"/>
        <end position="330"/>
    </location>
</feature>
<dbReference type="GO" id="GO:0009103">
    <property type="term" value="P:lipopolysaccharide biosynthetic process"/>
    <property type="evidence" value="ECO:0007669"/>
    <property type="project" value="UniProtKB-ARBA"/>
</dbReference>
<feature type="transmembrane region" description="Helical" evidence="8">
    <location>
        <begin position="224"/>
        <end position="243"/>
    </location>
</feature>